<protein>
    <recommendedName>
        <fullName evidence="12">L-threonine dehydratase</fullName>
        <ecNumber evidence="12">4.3.1.19</ecNumber>
    </recommendedName>
    <alternativeName>
        <fullName evidence="12">Threonine deaminase</fullName>
    </alternativeName>
</protein>
<dbReference type="Pfam" id="PF00291">
    <property type="entry name" value="PALP"/>
    <property type="match status" value="1"/>
</dbReference>
<dbReference type="InterPro" id="IPR011820">
    <property type="entry name" value="IlvA"/>
</dbReference>
<dbReference type="PANTHER" id="PTHR48078:SF11">
    <property type="entry name" value="THREONINE DEHYDRATASE, MITOCHONDRIAL"/>
    <property type="match status" value="1"/>
</dbReference>
<evidence type="ECO:0000256" key="8">
    <source>
        <dbReference type="ARBA" id="ARBA00022898"/>
    </source>
</evidence>
<dbReference type="NCBIfam" id="NF006390">
    <property type="entry name" value="PRK08639.1"/>
    <property type="match status" value="1"/>
</dbReference>
<proteinExistence type="inferred from homology"/>
<evidence type="ECO:0000256" key="10">
    <source>
        <dbReference type="ARBA" id="ARBA00023304"/>
    </source>
</evidence>
<keyword evidence="6 12" id="KW-0028">Amino-acid biosynthesis</keyword>
<dbReference type="InterPro" id="IPR050147">
    <property type="entry name" value="Ser/Thr_Dehydratase"/>
</dbReference>
<dbReference type="GO" id="GO:0009097">
    <property type="term" value="P:isoleucine biosynthetic process"/>
    <property type="evidence" value="ECO:0007669"/>
    <property type="project" value="UniProtKB-UniRule"/>
</dbReference>
<evidence type="ECO:0000313" key="14">
    <source>
        <dbReference type="EMBL" id="VEH71257.1"/>
    </source>
</evidence>
<dbReference type="GO" id="GO:0003941">
    <property type="term" value="F:L-serine ammonia-lyase activity"/>
    <property type="evidence" value="ECO:0007669"/>
    <property type="project" value="TreeGrafter"/>
</dbReference>
<dbReference type="SUPFAM" id="SSF55021">
    <property type="entry name" value="ACT-like"/>
    <property type="match status" value="1"/>
</dbReference>
<dbReference type="GO" id="GO:0006567">
    <property type="term" value="P:L-threonine catabolic process"/>
    <property type="evidence" value="ECO:0007669"/>
    <property type="project" value="TreeGrafter"/>
</dbReference>
<evidence type="ECO:0000256" key="7">
    <source>
        <dbReference type="ARBA" id="ARBA00022624"/>
    </source>
</evidence>
<evidence type="ECO:0000256" key="6">
    <source>
        <dbReference type="ARBA" id="ARBA00022605"/>
    </source>
</evidence>
<dbReference type="InterPro" id="IPR038110">
    <property type="entry name" value="TD_ACT-like_sf"/>
</dbReference>
<feature type="domain" description="ACT-like" evidence="13">
    <location>
        <begin position="339"/>
        <end position="413"/>
    </location>
</feature>
<evidence type="ECO:0000256" key="9">
    <source>
        <dbReference type="ARBA" id="ARBA00023239"/>
    </source>
</evidence>
<comment type="pathway">
    <text evidence="3 12">Amino-acid biosynthesis; L-isoleucine biosynthesis; 2-oxobutanoate from L-threonine: step 1/1.</text>
</comment>
<dbReference type="NCBIfam" id="TIGR02079">
    <property type="entry name" value="THD1"/>
    <property type="match status" value="1"/>
</dbReference>
<evidence type="ECO:0000256" key="2">
    <source>
        <dbReference type="ARBA" id="ARBA00001933"/>
    </source>
</evidence>
<dbReference type="PROSITE" id="PS00165">
    <property type="entry name" value="DEHYDRATASE_SER_THR"/>
    <property type="match status" value="1"/>
</dbReference>
<organism evidence="14 15">
    <name type="scientific">Arachnia propionica</name>
    <dbReference type="NCBI Taxonomy" id="1750"/>
    <lineage>
        <taxon>Bacteria</taxon>
        <taxon>Bacillati</taxon>
        <taxon>Actinomycetota</taxon>
        <taxon>Actinomycetes</taxon>
        <taxon>Propionibacteriales</taxon>
        <taxon>Propionibacteriaceae</taxon>
        <taxon>Arachnia</taxon>
    </lineage>
</organism>
<comment type="cofactor">
    <cofactor evidence="2 12">
        <name>pyridoxal 5'-phosphate</name>
        <dbReference type="ChEBI" id="CHEBI:597326"/>
    </cofactor>
</comment>
<keyword evidence="15" id="KW-1185">Reference proteome</keyword>
<evidence type="ECO:0000256" key="12">
    <source>
        <dbReference type="RuleBase" id="RU362012"/>
    </source>
</evidence>
<dbReference type="AlphaFoldDB" id="A0A448N1G6"/>
<dbReference type="InterPro" id="IPR001721">
    <property type="entry name" value="TD_ACT-like"/>
</dbReference>
<dbReference type="RefSeq" id="WP_061788165.1">
    <property type="nucleotide sequence ID" value="NZ_LR134406.1"/>
</dbReference>
<comment type="function">
    <text evidence="11 12">Catalyzes the anaerobic formation of alpha-ketobutyrate and ammonia from threonine in a two-step reaction. The first step involved a dehydration of threonine and a production of enamine intermediates (aminocrotonate), which tautomerizes to its imine form (iminobutyrate). Both intermediates are unstable and short-lived. The second step is the nonenzymatic hydrolysis of the enamine/imine intermediates to form 2-ketobutyrate and free ammonia. In the low water environment of the cell, the second step is accelerated by RidA.</text>
</comment>
<evidence type="ECO:0000256" key="11">
    <source>
        <dbReference type="ARBA" id="ARBA00025527"/>
    </source>
</evidence>
<dbReference type="EMBL" id="LR134406">
    <property type="protein sequence ID" value="VEH71257.1"/>
    <property type="molecule type" value="Genomic_DNA"/>
</dbReference>
<keyword evidence="9 12" id="KW-0456">Lyase</keyword>
<dbReference type="InterPro" id="IPR045865">
    <property type="entry name" value="ACT-like_dom_sf"/>
</dbReference>
<dbReference type="PANTHER" id="PTHR48078">
    <property type="entry name" value="THREONINE DEHYDRATASE, MITOCHONDRIAL-RELATED"/>
    <property type="match status" value="1"/>
</dbReference>
<name>A0A448N1G6_9ACTN</name>
<gene>
    <name evidence="12 14" type="primary">ilvA</name>
    <name evidence="14" type="ORF">NCTC12967_02575</name>
</gene>
<comment type="similarity">
    <text evidence="4 12">Belongs to the serine/threonine dehydratase family.</text>
</comment>
<dbReference type="Pfam" id="PF00585">
    <property type="entry name" value="Thr_dehydrat_C"/>
    <property type="match status" value="1"/>
</dbReference>
<dbReference type="GeneID" id="64408002"/>
<keyword evidence="10 12" id="KW-0100">Branched-chain amino acid biosynthesis</keyword>
<dbReference type="CDD" id="cd01562">
    <property type="entry name" value="Thr-dehyd"/>
    <property type="match status" value="1"/>
</dbReference>
<comment type="catalytic activity">
    <reaction evidence="1 12">
        <text>L-threonine = 2-oxobutanoate + NH4(+)</text>
        <dbReference type="Rhea" id="RHEA:22108"/>
        <dbReference type="ChEBI" id="CHEBI:16763"/>
        <dbReference type="ChEBI" id="CHEBI:28938"/>
        <dbReference type="ChEBI" id="CHEBI:57926"/>
        <dbReference type="EC" id="4.3.1.19"/>
    </reaction>
</comment>
<dbReference type="EC" id="4.3.1.19" evidence="12"/>
<evidence type="ECO:0000256" key="3">
    <source>
        <dbReference type="ARBA" id="ARBA00004810"/>
    </source>
</evidence>
<accession>A0A448N1G6</accession>
<evidence type="ECO:0000256" key="4">
    <source>
        <dbReference type="ARBA" id="ARBA00010869"/>
    </source>
</evidence>
<dbReference type="SUPFAM" id="SSF53686">
    <property type="entry name" value="Tryptophan synthase beta subunit-like PLP-dependent enzymes"/>
    <property type="match status" value="1"/>
</dbReference>
<dbReference type="Gene3D" id="3.40.1020.10">
    <property type="entry name" value="Biosynthetic Threonine Deaminase, Domain 3"/>
    <property type="match status" value="1"/>
</dbReference>
<reference evidence="14 15" key="1">
    <citation type="submission" date="2018-12" db="EMBL/GenBank/DDBJ databases">
        <authorList>
            <consortium name="Pathogen Informatics"/>
        </authorList>
    </citation>
    <scope>NUCLEOTIDE SEQUENCE [LARGE SCALE GENOMIC DNA]</scope>
    <source>
        <strain evidence="14 15">NCTC12967</strain>
    </source>
</reference>
<evidence type="ECO:0000256" key="5">
    <source>
        <dbReference type="ARBA" id="ARBA00011881"/>
    </source>
</evidence>
<dbReference type="FunFam" id="3.40.50.1100:FF:000005">
    <property type="entry name" value="Threonine dehydratase catabolic"/>
    <property type="match status" value="1"/>
</dbReference>
<comment type="subunit">
    <text evidence="5 12">Homotetramer.</text>
</comment>
<evidence type="ECO:0000256" key="1">
    <source>
        <dbReference type="ARBA" id="ARBA00001274"/>
    </source>
</evidence>
<sequence>MTVLSDLAALIPDARDRLKGVARITPVELNQRLTEDTGSEVWLKREDLQPVRSYKLRGAYNLISQLPPEARDAGVVCASAGNHGQGVAFAAATLGIGAVVYVPTTTPRQKRDRIQALGRGHVELVMEGATYDQASRAAARFAESNGRILVPAFNDPRTAAGQGTAIAEAVEQLGFVPDVVILPVGGGGLMSGAAAWLRTHHPQVRIIGVEPDGAPCVAAAISAGRPFPLNNIDTFVDGAAVSLVGDYTFDVINEAKIELIRIPEGQVCSEMLAMYQTDGIIAEPAGALAAAALPTGGVGSRVHVPAGSRVLSIVSGGNNDVARYADVVERSLLHEGRKHYFLVNFPQQPGALRRFLDEVLGPDDDITYFEYVKRSSREVGPALVGVELSNPGDYRFLLARITECGMEVNEVDSTSPYFRFLV</sequence>
<dbReference type="InterPro" id="IPR036052">
    <property type="entry name" value="TrpB-like_PALP_sf"/>
</dbReference>
<dbReference type="Gene3D" id="3.40.50.1100">
    <property type="match status" value="2"/>
</dbReference>
<dbReference type="PROSITE" id="PS51672">
    <property type="entry name" value="ACT_LIKE"/>
    <property type="match status" value="1"/>
</dbReference>
<evidence type="ECO:0000259" key="13">
    <source>
        <dbReference type="PROSITE" id="PS51672"/>
    </source>
</evidence>
<evidence type="ECO:0000313" key="15">
    <source>
        <dbReference type="Proteomes" id="UP000273044"/>
    </source>
</evidence>
<keyword evidence="8 12" id="KW-0663">Pyridoxal phosphate</keyword>
<dbReference type="GO" id="GO:0004794">
    <property type="term" value="F:threonine deaminase activity"/>
    <property type="evidence" value="ECO:0007669"/>
    <property type="project" value="UniProtKB-UniRule"/>
</dbReference>
<dbReference type="InterPro" id="IPR001926">
    <property type="entry name" value="TrpB-like_PALP"/>
</dbReference>
<dbReference type="Proteomes" id="UP000273044">
    <property type="component" value="Chromosome"/>
</dbReference>
<keyword evidence="7 12" id="KW-0412">Isoleucine biosynthesis</keyword>
<dbReference type="InterPro" id="IPR000634">
    <property type="entry name" value="Ser/Thr_deHydtase_PyrdxlP-BS"/>
</dbReference>
<dbReference type="GO" id="GO:0030170">
    <property type="term" value="F:pyridoxal phosphate binding"/>
    <property type="evidence" value="ECO:0007669"/>
    <property type="project" value="InterPro"/>
</dbReference>
<dbReference type="UniPathway" id="UPA00047">
    <property type="reaction ID" value="UER00054"/>
</dbReference>
<dbReference type="GO" id="GO:0006565">
    <property type="term" value="P:L-serine catabolic process"/>
    <property type="evidence" value="ECO:0007669"/>
    <property type="project" value="TreeGrafter"/>
</dbReference>